<reference evidence="1 2" key="1">
    <citation type="submission" date="2021-12" db="EMBL/GenBank/DDBJ databases">
        <title>Genome sequencing of bacteria with rrn-lacking chromosome and rrn-plasmid.</title>
        <authorList>
            <person name="Anda M."/>
            <person name="Iwasaki W."/>
        </authorList>
    </citation>
    <scope>NUCLEOTIDE SEQUENCE [LARGE SCALE GENOMIC DNA]</scope>
    <source>
        <strain evidence="1 2">NBRC 101262</strain>
    </source>
</reference>
<evidence type="ECO:0008006" key="3">
    <source>
        <dbReference type="Google" id="ProtNLM"/>
    </source>
</evidence>
<organism evidence="1 2">
    <name type="scientific">Persicobacter psychrovividus</name>
    <dbReference type="NCBI Taxonomy" id="387638"/>
    <lineage>
        <taxon>Bacteria</taxon>
        <taxon>Pseudomonadati</taxon>
        <taxon>Bacteroidota</taxon>
        <taxon>Cytophagia</taxon>
        <taxon>Cytophagales</taxon>
        <taxon>Persicobacteraceae</taxon>
        <taxon>Persicobacter</taxon>
    </lineage>
</organism>
<dbReference type="Proteomes" id="UP001354989">
    <property type="component" value="Chromosome"/>
</dbReference>
<dbReference type="EMBL" id="AP025292">
    <property type="protein sequence ID" value="BDC98426.1"/>
    <property type="molecule type" value="Genomic_DNA"/>
</dbReference>
<keyword evidence="2" id="KW-1185">Reference proteome</keyword>
<dbReference type="RefSeq" id="WP_332921059.1">
    <property type="nucleotide sequence ID" value="NZ_AP025292.1"/>
</dbReference>
<sequence>MKIEQIAHRIPKSEITVLAKSINSEPAKIQLLIDAVASPLKTVQFNAIWILRSVYEANPNLLKKDIPLLVGLLKKHPEDVVQRNILAMLQHQKQLPKVVWDDLANICFNALEQNSTPTAIRVFAMDTAFQLLKYFPELVNELIVLVEDHLPVATTGFKNRAGKLLPKLYNIKAK</sequence>
<dbReference type="SUPFAM" id="SSF48371">
    <property type="entry name" value="ARM repeat"/>
    <property type="match status" value="1"/>
</dbReference>
<accession>A0ABM7VBZ6</accession>
<proteinExistence type="predicted"/>
<dbReference type="InterPro" id="IPR016024">
    <property type="entry name" value="ARM-type_fold"/>
</dbReference>
<name>A0ABM7VBZ6_9BACT</name>
<protein>
    <recommendedName>
        <fullName evidence="3">HEAT repeat domain-containing protein</fullName>
    </recommendedName>
</protein>
<gene>
    <name evidence="1" type="ORF">PEPS_07070</name>
</gene>
<evidence type="ECO:0000313" key="2">
    <source>
        <dbReference type="Proteomes" id="UP001354989"/>
    </source>
</evidence>
<evidence type="ECO:0000313" key="1">
    <source>
        <dbReference type="EMBL" id="BDC98426.1"/>
    </source>
</evidence>